<proteinExistence type="predicted"/>
<keyword evidence="2" id="KW-1185">Reference proteome</keyword>
<reference evidence="2" key="1">
    <citation type="journal article" date="2019" name="Int. J. Syst. Evol. Microbiol.">
        <title>The Global Catalogue of Microorganisms (GCM) 10K type strain sequencing project: providing services to taxonomists for standard genome sequencing and annotation.</title>
        <authorList>
            <consortium name="The Broad Institute Genomics Platform"/>
            <consortium name="The Broad Institute Genome Sequencing Center for Infectious Disease"/>
            <person name="Wu L."/>
            <person name="Ma J."/>
        </authorList>
    </citation>
    <scope>NUCLEOTIDE SEQUENCE [LARGE SCALE GENOMIC DNA]</scope>
    <source>
        <strain evidence="2">CGMCC 1.16031</strain>
    </source>
</reference>
<organism evidence="1 2">
    <name type="scientific">Pseudobowmanella zhangzhouensis</name>
    <dbReference type="NCBI Taxonomy" id="1537679"/>
    <lineage>
        <taxon>Bacteria</taxon>
        <taxon>Pseudomonadati</taxon>
        <taxon>Pseudomonadota</taxon>
        <taxon>Gammaproteobacteria</taxon>
        <taxon>Alteromonadales</taxon>
        <taxon>Alteromonadaceae</taxon>
    </lineage>
</organism>
<dbReference type="EMBL" id="JBHSUS010000001">
    <property type="protein sequence ID" value="MFC6439912.1"/>
    <property type="molecule type" value="Genomic_DNA"/>
</dbReference>
<dbReference type="RefSeq" id="WP_131256797.1">
    <property type="nucleotide sequence ID" value="NZ_JBHSUS010000001.1"/>
</dbReference>
<comment type="caution">
    <text evidence="1">The sequence shown here is derived from an EMBL/GenBank/DDBJ whole genome shotgun (WGS) entry which is preliminary data.</text>
</comment>
<protein>
    <submittedName>
        <fullName evidence="1">Uncharacterized protein</fullName>
    </submittedName>
</protein>
<accession>A0ABW1XI41</accession>
<evidence type="ECO:0000313" key="2">
    <source>
        <dbReference type="Proteomes" id="UP001596364"/>
    </source>
</evidence>
<sequence length="89" mass="9702">MFTTLTSMAFALAINSSTIATQDNITHYTVTYSSSSAVNLTRQLTQISNSEITYATIIGLQQRSAADLRQIGVDIQQFTNYSDAALTTE</sequence>
<name>A0ABW1XI41_9ALTE</name>
<gene>
    <name evidence="1" type="ORF">ACFP85_07095</name>
</gene>
<dbReference type="Proteomes" id="UP001596364">
    <property type="component" value="Unassembled WGS sequence"/>
</dbReference>
<evidence type="ECO:0000313" key="1">
    <source>
        <dbReference type="EMBL" id="MFC6439912.1"/>
    </source>
</evidence>